<evidence type="ECO:0000256" key="1">
    <source>
        <dbReference type="SAM" id="Phobius"/>
    </source>
</evidence>
<evidence type="ECO:0000313" key="3">
    <source>
        <dbReference type="Proteomes" id="UP000002333"/>
    </source>
</evidence>
<dbReference type="GeneID" id="44156905"/>
<feature type="transmembrane region" description="Helical" evidence="1">
    <location>
        <begin position="6"/>
        <end position="23"/>
    </location>
</feature>
<reference evidence="3" key="2">
    <citation type="submission" date="2008-05" db="EMBL/GenBank/DDBJ databases">
        <title>Genome sequence of Clostridium botulinum Ba4 strain 657.</title>
        <authorList>
            <person name="Shrivastava S."/>
            <person name="Brown J.L."/>
            <person name="Bruce D."/>
            <person name="Detter C."/>
            <person name="Munk C."/>
            <person name="Smith L.A."/>
            <person name="Smith T.J."/>
            <person name="Sutton G."/>
            <person name="Brettin T.S."/>
        </authorList>
    </citation>
    <scope>NUCLEOTIDE SEQUENCE [LARGE SCALE GENOMIC DNA]</scope>
    <source>
        <strain evidence="3">657 / Type Ba4</strain>
    </source>
</reference>
<keyword evidence="1" id="KW-0812">Transmembrane</keyword>
<evidence type="ECO:0000313" key="2">
    <source>
        <dbReference type="EMBL" id="ACQ53670.1"/>
    </source>
</evidence>
<dbReference type="KEGG" id="cbi:CLJ_B1808"/>
<sequence length="50" mass="5775">MLKLMLVISTMNVVLNIIAYWIAKNKVEKVRSITTIICWFITGTLAFIFI</sequence>
<name>A0A3F3A2R4_CLOB6</name>
<keyword evidence="1" id="KW-0472">Membrane</keyword>
<feature type="transmembrane region" description="Helical" evidence="1">
    <location>
        <begin position="30"/>
        <end position="49"/>
    </location>
</feature>
<reference evidence="2 3" key="1">
    <citation type="journal article" date="2007" name="PLoS ONE">
        <title>Analysis of the neurotoxin complex genes in Clostridium botulinum A1-A4 and B1 strains: BoNT/A3, /Ba4 and /B1 clusters are located within plasmids.</title>
        <authorList>
            <person name="Smith T.J."/>
            <person name="Hill K.K."/>
            <person name="Foley B.T."/>
            <person name="Detter J.C."/>
            <person name="Munk A.C."/>
            <person name="Bruce D.C."/>
            <person name="Doggett N.A."/>
            <person name="Smith L.A."/>
            <person name="Marks J.D."/>
            <person name="Xie G."/>
            <person name="Brettin T.S."/>
        </authorList>
    </citation>
    <scope>NUCLEOTIDE SEQUENCE [LARGE SCALE GENOMIC DNA]</scope>
    <source>
        <strain evidence="3">657 / Type Ba4</strain>
    </source>
</reference>
<dbReference type="Proteomes" id="UP000002333">
    <property type="component" value="Chromosome"/>
</dbReference>
<dbReference type="RefSeq" id="WP_012047632.1">
    <property type="nucleotide sequence ID" value="NC_012658.1"/>
</dbReference>
<proteinExistence type="predicted"/>
<dbReference type="EMBL" id="CP001083">
    <property type="protein sequence ID" value="ACQ53670.1"/>
    <property type="molecule type" value="Genomic_DNA"/>
</dbReference>
<dbReference type="AlphaFoldDB" id="A0A3F3A2R4"/>
<organism evidence="2 3">
    <name type="scientific">Clostridium botulinum (strain 657 / Type Ba4)</name>
    <dbReference type="NCBI Taxonomy" id="515621"/>
    <lineage>
        <taxon>Bacteria</taxon>
        <taxon>Bacillati</taxon>
        <taxon>Bacillota</taxon>
        <taxon>Clostridia</taxon>
        <taxon>Eubacteriales</taxon>
        <taxon>Clostridiaceae</taxon>
        <taxon>Clostridium</taxon>
    </lineage>
</organism>
<protein>
    <submittedName>
        <fullName evidence="2">Uncharacterized protein</fullName>
    </submittedName>
</protein>
<accession>A0A3F3A2R4</accession>
<keyword evidence="1" id="KW-1133">Transmembrane helix</keyword>
<gene>
    <name evidence="2" type="ordered locus">CLJ_B1808</name>
</gene>